<dbReference type="Gene3D" id="2.10.25.10">
    <property type="entry name" value="Laminin"/>
    <property type="match status" value="1"/>
</dbReference>
<keyword evidence="3" id="KW-0964">Secreted</keyword>
<evidence type="ECO:0000256" key="18">
    <source>
        <dbReference type="RuleBase" id="RU363034"/>
    </source>
</evidence>
<dbReference type="PROSITE" id="PS50240">
    <property type="entry name" value="TRYPSIN_DOM"/>
    <property type="match status" value="1"/>
</dbReference>
<dbReference type="Gene3D" id="2.40.10.10">
    <property type="entry name" value="Trypsin-like serine proteases"/>
    <property type="match status" value="2"/>
</dbReference>
<evidence type="ECO:0000256" key="19">
    <source>
        <dbReference type="SAM" id="SignalP"/>
    </source>
</evidence>
<evidence type="ECO:0000256" key="5">
    <source>
        <dbReference type="ARBA" id="ARBA00022670"/>
    </source>
</evidence>
<dbReference type="SMART" id="SM00069">
    <property type="entry name" value="GLA"/>
    <property type="match status" value="1"/>
</dbReference>
<accession>A0A1U7TQC5</accession>
<dbReference type="InterPro" id="IPR050442">
    <property type="entry name" value="Peptidase_S1_coag_factors"/>
</dbReference>
<dbReference type="AlphaFoldDB" id="A0A1U7TQC5"/>
<evidence type="ECO:0000256" key="2">
    <source>
        <dbReference type="ARBA" id="ARBA00022479"/>
    </source>
</evidence>
<keyword evidence="15" id="KW-0325">Glycoprotein</keyword>
<keyword evidence="7" id="KW-0356">Hemostasis</keyword>
<keyword evidence="12" id="KW-0094">Blood coagulation</keyword>
<evidence type="ECO:0000256" key="10">
    <source>
        <dbReference type="ARBA" id="ARBA00022825"/>
    </source>
</evidence>
<keyword evidence="13" id="KW-0865">Zymogen</keyword>
<keyword evidence="4" id="KW-0245">EGF-like domain</keyword>
<keyword evidence="19" id="KW-0732">Signal</keyword>
<dbReference type="FunFam" id="2.40.10.10:FF:000013">
    <property type="entry name" value="Coagulation factor X"/>
    <property type="match status" value="1"/>
</dbReference>
<dbReference type="GO" id="GO:0031638">
    <property type="term" value="P:zymogen activation"/>
    <property type="evidence" value="ECO:0007669"/>
    <property type="project" value="TreeGrafter"/>
</dbReference>
<feature type="active site" description="Charge relay system" evidence="17">
    <location>
        <position position="373"/>
    </location>
</feature>
<evidence type="ECO:0000256" key="4">
    <source>
        <dbReference type="ARBA" id="ARBA00022536"/>
    </source>
</evidence>
<evidence type="ECO:0000256" key="16">
    <source>
        <dbReference type="ARBA" id="ARBA00023278"/>
    </source>
</evidence>
<evidence type="ECO:0000256" key="15">
    <source>
        <dbReference type="ARBA" id="ARBA00023180"/>
    </source>
</evidence>
<dbReference type="InterPro" id="IPR001314">
    <property type="entry name" value="Peptidase_S1A"/>
</dbReference>
<dbReference type="InterPro" id="IPR017857">
    <property type="entry name" value="Coagulation_fac-like_Gla_dom"/>
</dbReference>
<keyword evidence="9 18" id="KW-0378">Hydrolase</keyword>
<organism evidence="22 23">
    <name type="scientific">Carlito syrichta</name>
    <name type="common">Philippine tarsier</name>
    <name type="synonym">Tarsius syrichta</name>
    <dbReference type="NCBI Taxonomy" id="1868482"/>
    <lineage>
        <taxon>Eukaryota</taxon>
        <taxon>Metazoa</taxon>
        <taxon>Chordata</taxon>
        <taxon>Craniata</taxon>
        <taxon>Vertebrata</taxon>
        <taxon>Euteleostomi</taxon>
        <taxon>Mammalia</taxon>
        <taxon>Eutheria</taxon>
        <taxon>Euarchontoglires</taxon>
        <taxon>Primates</taxon>
        <taxon>Haplorrhini</taxon>
        <taxon>Tarsiiformes</taxon>
        <taxon>Tarsiidae</taxon>
        <taxon>Carlito</taxon>
    </lineage>
</organism>
<dbReference type="CTD" id="2158"/>
<dbReference type="Gene3D" id="4.10.740.10">
    <property type="entry name" value="Coagulation Factor IX"/>
    <property type="match status" value="1"/>
</dbReference>
<feature type="domain" description="Gla" evidence="21">
    <location>
        <begin position="47"/>
        <end position="93"/>
    </location>
</feature>
<dbReference type="PROSITE" id="PS00134">
    <property type="entry name" value="TRYPSIN_HIS"/>
    <property type="match status" value="1"/>
</dbReference>
<dbReference type="RefSeq" id="XP_008059975.1">
    <property type="nucleotide sequence ID" value="XM_008061784.2"/>
</dbReference>
<dbReference type="PIRSF" id="PIRSF001143">
    <property type="entry name" value="Factor_X"/>
    <property type="match status" value="1"/>
</dbReference>
<feature type="active site" description="Charge relay system" evidence="17">
    <location>
        <position position="277"/>
    </location>
</feature>
<feature type="active site" description="Charge relay system" evidence="17">
    <location>
        <position position="229"/>
    </location>
</feature>
<dbReference type="Pfam" id="PF00089">
    <property type="entry name" value="Trypsin"/>
    <property type="match status" value="1"/>
</dbReference>
<evidence type="ECO:0000256" key="11">
    <source>
        <dbReference type="ARBA" id="ARBA00022837"/>
    </source>
</evidence>
<evidence type="ECO:0000256" key="7">
    <source>
        <dbReference type="ARBA" id="ARBA00022696"/>
    </source>
</evidence>
<keyword evidence="5 18" id="KW-0645">Protease</keyword>
<dbReference type="CDD" id="cd00190">
    <property type="entry name" value="Tryp_SPc"/>
    <property type="match status" value="1"/>
</dbReference>
<evidence type="ECO:0000256" key="8">
    <source>
        <dbReference type="ARBA" id="ARBA00022723"/>
    </source>
</evidence>
<dbReference type="GeneID" id="103264135"/>
<dbReference type="GO" id="GO:0005509">
    <property type="term" value="F:calcium ion binding"/>
    <property type="evidence" value="ECO:0007669"/>
    <property type="project" value="InterPro"/>
</dbReference>
<evidence type="ECO:0000313" key="23">
    <source>
        <dbReference type="RefSeq" id="XP_008059975.1"/>
    </source>
</evidence>
<dbReference type="PROSITE" id="PS00011">
    <property type="entry name" value="GLA_1"/>
    <property type="match status" value="1"/>
</dbReference>
<evidence type="ECO:0000256" key="13">
    <source>
        <dbReference type="ARBA" id="ARBA00023145"/>
    </source>
</evidence>
<dbReference type="InterPro" id="IPR012224">
    <property type="entry name" value="Pept_S1A_FX"/>
</dbReference>
<dbReference type="PROSITE" id="PS00135">
    <property type="entry name" value="TRYPSIN_SER"/>
    <property type="match status" value="1"/>
</dbReference>
<dbReference type="Pfam" id="PF00594">
    <property type="entry name" value="Gla"/>
    <property type="match status" value="1"/>
</dbReference>
<evidence type="ECO:0000259" key="20">
    <source>
        <dbReference type="PROSITE" id="PS50240"/>
    </source>
</evidence>
<dbReference type="InterPro" id="IPR043504">
    <property type="entry name" value="Peptidase_S1_PA_chymotrypsin"/>
</dbReference>
<dbReference type="OrthoDB" id="8909918at2759"/>
<keyword evidence="14" id="KW-1015">Disulfide bond</keyword>
<gene>
    <name evidence="23" type="primary">F9</name>
</gene>
<evidence type="ECO:0000256" key="9">
    <source>
        <dbReference type="ARBA" id="ARBA00022801"/>
    </source>
</evidence>
<dbReference type="InterPro" id="IPR035972">
    <property type="entry name" value="GLA-like_dom_SF"/>
</dbReference>
<proteinExistence type="predicted"/>
<dbReference type="PRINTS" id="PR00001">
    <property type="entry name" value="GLABLOOD"/>
</dbReference>
<dbReference type="PANTHER" id="PTHR24278:SF31">
    <property type="entry name" value="COAGULATION FACTOR IX"/>
    <property type="match status" value="1"/>
</dbReference>
<evidence type="ECO:0000256" key="1">
    <source>
        <dbReference type="ARBA" id="ARBA00004613"/>
    </source>
</evidence>
<name>A0A1U7TQC5_CARSF</name>
<evidence type="ECO:0000313" key="22">
    <source>
        <dbReference type="Proteomes" id="UP000189704"/>
    </source>
</evidence>
<dbReference type="FunFam" id="2.10.25.10:FF:000259">
    <property type="entry name" value="Coagulation factor VII"/>
    <property type="match status" value="1"/>
</dbReference>
<dbReference type="GO" id="GO:0032008">
    <property type="term" value="P:positive regulation of TOR signaling"/>
    <property type="evidence" value="ECO:0007669"/>
    <property type="project" value="UniProtKB-ARBA"/>
</dbReference>
<evidence type="ECO:0000256" key="14">
    <source>
        <dbReference type="ARBA" id="ARBA00023157"/>
    </source>
</evidence>
<keyword evidence="6" id="KW-0165">Cleavage on pair of basic residues</keyword>
<dbReference type="SMART" id="SM00020">
    <property type="entry name" value="Tryp_SPc"/>
    <property type="match status" value="1"/>
</dbReference>
<dbReference type="InterPro" id="IPR001254">
    <property type="entry name" value="Trypsin_dom"/>
</dbReference>
<dbReference type="Pfam" id="PF14670">
    <property type="entry name" value="FXa_inhibition"/>
    <property type="match status" value="1"/>
</dbReference>
<dbReference type="InterPro" id="IPR018114">
    <property type="entry name" value="TRYPSIN_HIS"/>
</dbReference>
<dbReference type="SUPFAM" id="SSF57630">
    <property type="entry name" value="GLA-domain"/>
    <property type="match status" value="1"/>
</dbReference>
<sequence length="423" mass="47683">MQRMNTIMAESPGLITICLLGYLLSAECTVFLDHENANKILHRPKRYNSGKLEEFVRGNLERECIEERCSFEEAREVFENTERTTEFWKQYVDETCSIKNGRCKQFCKRGADNKVVCSCTEGYQLAEDQKSCEPAVPFPCGRVSVSHPSTLTRAEIIFSDMNNENSTEDEAIWDNITQSNESSQDVTRVVGGKDAKPGQFPWQVLLNGKFDAFCGGSIINEKWVVTAAHCIEPGVEITVVAGKHNIEKVEPTEQKRNVIRVIPHHNYNATINKYSHDIALLELDKPLTLNSYVTPICIADKEYTNIFLRFGSGYVSGWGRVFNRGRSASTLQYLKVPLIDRATCLRSTKFTIYSNMFCAGYHEGGKDSCQGDSGGPHITEVEGTSFLTGIISWGEECAMKGKYGIYTKVSRYINWIKEKTKLT</sequence>
<dbReference type="SUPFAM" id="SSF57196">
    <property type="entry name" value="EGF/Laminin"/>
    <property type="match status" value="1"/>
</dbReference>
<keyword evidence="11" id="KW-0106">Calcium</keyword>
<dbReference type="GO" id="GO:0005615">
    <property type="term" value="C:extracellular space"/>
    <property type="evidence" value="ECO:0007669"/>
    <property type="project" value="TreeGrafter"/>
</dbReference>
<evidence type="ECO:0000256" key="17">
    <source>
        <dbReference type="PIRSR" id="PIRSR001143-1"/>
    </source>
</evidence>
<dbReference type="InterPro" id="IPR033116">
    <property type="entry name" value="TRYPSIN_SER"/>
</dbReference>
<dbReference type="PANTHER" id="PTHR24278">
    <property type="entry name" value="COAGULATION FACTOR"/>
    <property type="match status" value="1"/>
</dbReference>
<keyword evidence="16" id="KW-0379">Hydroxylation</keyword>
<dbReference type="GO" id="GO:0007596">
    <property type="term" value="P:blood coagulation"/>
    <property type="evidence" value="ECO:0007669"/>
    <property type="project" value="UniProtKB-KW"/>
</dbReference>
<protein>
    <submittedName>
        <fullName evidence="23">Coagulation factor IX isoform X2</fullName>
    </submittedName>
</protein>
<reference evidence="23" key="1">
    <citation type="submission" date="2025-08" db="UniProtKB">
        <authorList>
            <consortium name="RefSeq"/>
        </authorList>
    </citation>
    <scope>IDENTIFICATION</scope>
</reference>
<dbReference type="PRINTS" id="PR00722">
    <property type="entry name" value="CHYMOTRYPSIN"/>
</dbReference>
<dbReference type="FunFam" id="4.10.740.10:FF:000001">
    <property type="entry name" value="vitamin K-dependent protein S"/>
    <property type="match status" value="1"/>
</dbReference>
<feature type="chain" id="PRO_5010577242" evidence="19">
    <location>
        <begin position="29"/>
        <end position="423"/>
    </location>
</feature>
<evidence type="ECO:0000259" key="21">
    <source>
        <dbReference type="PROSITE" id="PS50998"/>
    </source>
</evidence>
<comment type="subcellular location">
    <subcellularLocation>
        <location evidence="1">Secreted</location>
    </subcellularLocation>
</comment>
<dbReference type="InterPro" id="IPR009003">
    <property type="entry name" value="Peptidase_S1_PA"/>
</dbReference>
<keyword evidence="10 18" id="KW-0720">Serine protease</keyword>
<keyword evidence="2" id="KW-0301">Gamma-carboxyglutamic acid</keyword>
<dbReference type="InterPro" id="IPR000294">
    <property type="entry name" value="GLA_domain"/>
</dbReference>
<dbReference type="PROSITE" id="PS50998">
    <property type="entry name" value="GLA_2"/>
    <property type="match status" value="1"/>
</dbReference>
<evidence type="ECO:0000256" key="12">
    <source>
        <dbReference type="ARBA" id="ARBA00023084"/>
    </source>
</evidence>
<dbReference type="Proteomes" id="UP000189704">
    <property type="component" value="Unplaced"/>
</dbReference>
<feature type="signal peptide" evidence="19">
    <location>
        <begin position="1"/>
        <end position="28"/>
    </location>
</feature>
<dbReference type="GO" id="GO:0004252">
    <property type="term" value="F:serine-type endopeptidase activity"/>
    <property type="evidence" value="ECO:0007669"/>
    <property type="project" value="InterPro"/>
</dbReference>
<keyword evidence="22" id="KW-1185">Reference proteome</keyword>
<feature type="domain" description="Peptidase S1" evidence="20">
    <location>
        <begin position="189"/>
        <end position="421"/>
    </location>
</feature>
<dbReference type="SUPFAM" id="SSF50494">
    <property type="entry name" value="Trypsin-like serine proteases"/>
    <property type="match status" value="1"/>
</dbReference>
<keyword evidence="8" id="KW-0479">Metal-binding</keyword>
<evidence type="ECO:0000256" key="3">
    <source>
        <dbReference type="ARBA" id="ARBA00022525"/>
    </source>
</evidence>
<evidence type="ECO:0000256" key="6">
    <source>
        <dbReference type="ARBA" id="ARBA00022685"/>
    </source>
</evidence>